<accession>A0AA41XIE0</accession>
<organism evidence="2 3">
    <name type="scientific">Herbiconiux oxytropis</name>
    <dbReference type="NCBI Taxonomy" id="2970915"/>
    <lineage>
        <taxon>Bacteria</taxon>
        <taxon>Bacillati</taxon>
        <taxon>Actinomycetota</taxon>
        <taxon>Actinomycetes</taxon>
        <taxon>Micrococcales</taxon>
        <taxon>Microbacteriaceae</taxon>
        <taxon>Herbiconiux</taxon>
    </lineage>
</organism>
<feature type="domain" description="FAD-binding" evidence="1">
    <location>
        <begin position="11"/>
        <end position="348"/>
    </location>
</feature>
<comment type="caution">
    <text evidence="2">The sequence shown here is derived from an EMBL/GenBank/DDBJ whole genome shotgun (WGS) entry which is preliminary data.</text>
</comment>
<protein>
    <submittedName>
        <fullName evidence="2">Geranylgeranyl reductase family protein</fullName>
    </submittedName>
</protein>
<dbReference type="EMBL" id="JANLCK010000005">
    <property type="protein sequence ID" value="MCS5726453.1"/>
    <property type="molecule type" value="Genomic_DNA"/>
</dbReference>
<dbReference type="GO" id="GO:0016628">
    <property type="term" value="F:oxidoreductase activity, acting on the CH-CH group of donors, NAD or NADP as acceptor"/>
    <property type="evidence" value="ECO:0007669"/>
    <property type="project" value="InterPro"/>
</dbReference>
<proteinExistence type="predicted"/>
<dbReference type="SUPFAM" id="SSF51905">
    <property type="entry name" value="FAD/NAD(P)-binding domain"/>
    <property type="match status" value="1"/>
</dbReference>
<dbReference type="InterPro" id="IPR050407">
    <property type="entry name" value="Geranylgeranyl_reductase"/>
</dbReference>
<dbReference type="RefSeq" id="WP_259528757.1">
    <property type="nucleotide sequence ID" value="NZ_JANLCK010000005.1"/>
</dbReference>
<dbReference type="Proteomes" id="UP001165587">
    <property type="component" value="Unassembled WGS sequence"/>
</dbReference>
<dbReference type="InterPro" id="IPR036188">
    <property type="entry name" value="FAD/NAD-bd_sf"/>
</dbReference>
<dbReference type="InterPro" id="IPR002938">
    <property type="entry name" value="FAD-bd"/>
</dbReference>
<evidence type="ECO:0000313" key="3">
    <source>
        <dbReference type="Proteomes" id="UP001165587"/>
    </source>
</evidence>
<dbReference type="Pfam" id="PF01494">
    <property type="entry name" value="FAD_binding_3"/>
    <property type="match status" value="1"/>
</dbReference>
<dbReference type="NCBIfam" id="TIGR02032">
    <property type="entry name" value="GG-red-SF"/>
    <property type="match status" value="1"/>
</dbReference>
<evidence type="ECO:0000313" key="2">
    <source>
        <dbReference type="EMBL" id="MCS5726453.1"/>
    </source>
</evidence>
<sequence>MTSGLDGTTWDVVVVGAGPAGSSAARAAALAGASVLLLDRATFPRYKTCGGGLLGESLALIPESARRTIESRVRDTVVSHRFGRRFRLTTRDSHLALVRRSEFDAALATAAQDAGARFADGVAVREVIPPADDSTRAAPTAVPTVRSRSWRYPADASDGQEATTTQVRTTAGTVHARVVVGADGTGGRVGRHVGVEAGGVDLGLEDEVTMPADDSRWRDVVHLDWGGSPGSYAWVFPKRDSLTVGVIQQKGAPDATRRYLADWRQHLGLDEATSPTLHSSGHLTQWRTTGSPLRRGAVIVAGDAAGLLEPWTREGISFALRSGTWAGEAAAAAAAADTADEDLDRYVRRVETELGAEQRTGAELLRTFERRPGLVHTVLRTRQGARWFVRFCRGETTLARFARHRLVMLVARTLAR</sequence>
<evidence type="ECO:0000259" key="1">
    <source>
        <dbReference type="Pfam" id="PF01494"/>
    </source>
</evidence>
<dbReference type="InterPro" id="IPR011777">
    <property type="entry name" value="Geranylgeranyl_Rdtase_fam"/>
</dbReference>
<dbReference type="GO" id="GO:0071949">
    <property type="term" value="F:FAD binding"/>
    <property type="evidence" value="ECO:0007669"/>
    <property type="project" value="InterPro"/>
</dbReference>
<dbReference type="PANTHER" id="PTHR42685">
    <property type="entry name" value="GERANYLGERANYL DIPHOSPHATE REDUCTASE"/>
    <property type="match status" value="1"/>
</dbReference>
<dbReference type="PANTHER" id="PTHR42685:SF22">
    <property type="entry name" value="CONDITIONED MEDIUM FACTOR RECEPTOR 1"/>
    <property type="match status" value="1"/>
</dbReference>
<name>A0AA41XIE0_9MICO</name>
<keyword evidence="3" id="KW-1185">Reference proteome</keyword>
<dbReference type="Gene3D" id="3.50.50.60">
    <property type="entry name" value="FAD/NAD(P)-binding domain"/>
    <property type="match status" value="1"/>
</dbReference>
<dbReference type="PRINTS" id="PR00420">
    <property type="entry name" value="RNGMNOXGNASE"/>
</dbReference>
<reference evidence="2" key="1">
    <citation type="submission" date="2022-08" db="EMBL/GenBank/DDBJ databases">
        <authorList>
            <person name="Deng Y."/>
            <person name="Han X.-F."/>
            <person name="Zhang Y.-Q."/>
        </authorList>
    </citation>
    <scope>NUCLEOTIDE SEQUENCE</scope>
    <source>
        <strain evidence="2">CPCC 203407</strain>
    </source>
</reference>
<dbReference type="AlphaFoldDB" id="A0AA41XIE0"/>
<gene>
    <name evidence="2" type="ORF">N1028_11170</name>
</gene>